<reference evidence="1 2" key="1">
    <citation type="submission" date="2022-04" db="EMBL/GenBank/DDBJ databases">
        <title>Leucobacter sp. isolated from rhizosphere of garlic.</title>
        <authorList>
            <person name="Won M."/>
            <person name="Lee C.-M."/>
            <person name="Woen H.-Y."/>
            <person name="Kwon S.-W."/>
        </authorList>
    </citation>
    <scope>NUCLEOTIDE SEQUENCE [LARGE SCALE GENOMIC DNA]</scope>
    <source>
        <strain evidence="1 2">H21R-40</strain>
    </source>
</reference>
<protein>
    <submittedName>
        <fullName evidence="1">Uncharacterized protein</fullName>
    </submittedName>
</protein>
<evidence type="ECO:0000313" key="2">
    <source>
        <dbReference type="Proteomes" id="UP000831786"/>
    </source>
</evidence>
<organism evidence="1 2">
    <name type="scientific">Leucobacter allii</name>
    <dbReference type="NCBI Taxonomy" id="2932247"/>
    <lineage>
        <taxon>Bacteria</taxon>
        <taxon>Bacillati</taxon>
        <taxon>Actinomycetota</taxon>
        <taxon>Actinomycetes</taxon>
        <taxon>Micrococcales</taxon>
        <taxon>Microbacteriaceae</taxon>
        <taxon>Leucobacter</taxon>
    </lineage>
</organism>
<keyword evidence="2" id="KW-1185">Reference proteome</keyword>
<dbReference type="Proteomes" id="UP000831786">
    <property type="component" value="Chromosome"/>
</dbReference>
<gene>
    <name evidence="1" type="ORF">MUN78_10265</name>
</gene>
<proteinExistence type="predicted"/>
<sequence>MSTETRADLDAAIRAHIADEHGDSLTASWVVVAERVPEHDDGMTHVVDIVPDGQSVITTVGLTHYVAQARTIGANKE</sequence>
<evidence type="ECO:0000313" key="1">
    <source>
        <dbReference type="EMBL" id="UOQ56088.1"/>
    </source>
</evidence>
<accession>A0ABY4FJ85</accession>
<name>A0ABY4FJ85_9MICO</name>
<dbReference type="RefSeq" id="WP_244726274.1">
    <property type="nucleotide sequence ID" value="NZ_CP095045.1"/>
</dbReference>
<dbReference type="EMBL" id="CP095045">
    <property type="protein sequence ID" value="UOQ56088.1"/>
    <property type="molecule type" value="Genomic_DNA"/>
</dbReference>